<dbReference type="PANTHER" id="PTHR30572">
    <property type="entry name" value="MEMBRANE COMPONENT OF TRANSPORTER-RELATED"/>
    <property type="match status" value="1"/>
</dbReference>
<evidence type="ECO:0000259" key="8">
    <source>
        <dbReference type="Pfam" id="PF02687"/>
    </source>
</evidence>
<comment type="similarity">
    <text evidence="6">Belongs to the ABC-4 integral membrane protein family.</text>
</comment>
<dbReference type="Pfam" id="PF02687">
    <property type="entry name" value="FtsX"/>
    <property type="match status" value="2"/>
</dbReference>
<feature type="transmembrane region" description="Helical" evidence="7">
    <location>
        <begin position="781"/>
        <end position="801"/>
    </location>
</feature>
<evidence type="ECO:0000256" key="6">
    <source>
        <dbReference type="ARBA" id="ARBA00038076"/>
    </source>
</evidence>
<feature type="domain" description="ABC3 transporter permease C-terminal" evidence="8">
    <location>
        <begin position="698"/>
        <end position="811"/>
    </location>
</feature>
<dbReference type="AlphaFoldDB" id="A0A2P1PMC5"/>
<dbReference type="GO" id="GO:0005886">
    <property type="term" value="C:plasma membrane"/>
    <property type="evidence" value="ECO:0007669"/>
    <property type="project" value="UniProtKB-SubCell"/>
</dbReference>
<feature type="transmembrane region" description="Helical" evidence="7">
    <location>
        <begin position="367"/>
        <end position="388"/>
    </location>
</feature>
<feature type="transmembrane region" description="Helical" evidence="7">
    <location>
        <begin position="271"/>
        <end position="297"/>
    </location>
</feature>
<dbReference type="Pfam" id="PF12704">
    <property type="entry name" value="MacB_PCD"/>
    <property type="match status" value="2"/>
</dbReference>
<dbReference type="OrthoDB" id="9770036at2"/>
<dbReference type="InterPro" id="IPR025857">
    <property type="entry name" value="MacB_PCD"/>
</dbReference>
<dbReference type="KEGG" id="xba:C7S18_01735"/>
<dbReference type="InterPro" id="IPR050250">
    <property type="entry name" value="Macrolide_Exporter_MacB"/>
</dbReference>
<name>A0A2P1PMC5_9GAMM</name>
<evidence type="ECO:0000256" key="4">
    <source>
        <dbReference type="ARBA" id="ARBA00022989"/>
    </source>
</evidence>
<dbReference type="EMBL" id="CP027860">
    <property type="protein sequence ID" value="AVP95989.1"/>
    <property type="molecule type" value="Genomic_DNA"/>
</dbReference>
<protein>
    <recommendedName>
        <fullName evidence="12">ABC transporter permease</fullName>
    </recommendedName>
</protein>
<dbReference type="GO" id="GO:0022857">
    <property type="term" value="F:transmembrane transporter activity"/>
    <property type="evidence" value="ECO:0007669"/>
    <property type="project" value="TreeGrafter"/>
</dbReference>
<accession>A0A2P1PMC5</accession>
<evidence type="ECO:0000256" key="2">
    <source>
        <dbReference type="ARBA" id="ARBA00022475"/>
    </source>
</evidence>
<keyword evidence="5 7" id="KW-0472">Membrane</keyword>
<evidence type="ECO:0000256" key="3">
    <source>
        <dbReference type="ARBA" id="ARBA00022692"/>
    </source>
</evidence>
<feature type="transmembrane region" description="Helical" evidence="7">
    <location>
        <begin position="748"/>
        <end position="769"/>
    </location>
</feature>
<evidence type="ECO:0000256" key="7">
    <source>
        <dbReference type="SAM" id="Phobius"/>
    </source>
</evidence>
<keyword evidence="2" id="KW-1003">Cell membrane</keyword>
<feature type="domain" description="MacB-like periplasmic core" evidence="9">
    <location>
        <begin position="20"/>
        <end position="235"/>
    </location>
</feature>
<evidence type="ECO:0000256" key="1">
    <source>
        <dbReference type="ARBA" id="ARBA00004651"/>
    </source>
</evidence>
<sequence length="818" mass="87601">MPAILFDAWRRLRRNSRLALLIALCIAFAVAAVGATLSLVYAVTIKPLPFPDSHRLMRVWVANDRDQRVNLSIPELRDLQSIEAFDAFAGVARSRLVAWFDDGAMRLRGEAVSARYLELIGIVPRLGRGFSSTDFAADAPAVAIVSDKLWRTRLGADPAVLGRTLRSENLNFQVIGVMPPGFIGTVESDEVEIWMPMPKYQPATLIDDRGARQSYALARLAPNVSPAVAEAEVVALGRALTEAYPHEYERFRWWIEPVGENWRRGLRANAWLLFAAAGALLLVALINVIGLALVRAVDRRREFAVRSALGASVRQIAVLLFAENALIAGVGAVAGAFAVPLLLHLFVASAPVALPGYFDLRADPVTVAALALVCGCAALFAGLVPAWLTHRSEIRPALNDGGRGHSGNSATRRATRVLVVAQISSAVLLLVVSGLLLRSYNAMAQTELGFRTDVVRLALSVSELDHGGAPAAFRERIARGLRSEPGVQAVGLVWPTLPPWDARKPMFHHASQGEQPVEGGPRMGGHAVDPGFFEMLGLNLLAGRNIGSEDQADTAPVVVISASLAQQLGGAERVIGTELINLLPNGEMPERARIIGVVSDVAWDGYGEQDTGRAIRWDDPADPAAHRRDAYYALAQVPSTTISIGLRMHGDQAQALNTLKRRLGELAPRSAIQWDSLMTDELAVENKAPLFAAILTTAFSLSALSLAALGLFALVANSVANRSAEFGLRLALGSTQARLLRTVIDEGLVLAVVGILVGTIAALAASRMLSTLLHGISPLDPLAYVTVATVMLIVAGLASWWPARRAAATEPSAAFRNN</sequence>
<keyword evidence="4 7" id="KW-1133">Transmembrane helix</keyword>
<feature type="transmembrane region" description="Helical" evidence="7">
    <location>
        <begin position="417"/>
        <end position="437"/>
    </location>
</feature>
<dbReference type="InterPro" id="IPR003838">
    <property type="entry name" value="ABC3_permease_C"/>
</dbReference>
<dbReference type="PANTHER" id="PTHR30572:SF4">
    <property type="entry name" value="ABC TRANSPORTER PERMEASE YTRF"/>
    <property type="match status" value="1"/>
</dbReference>
<comment type="subcellular location">
    <subcellularLocation>
        <location evidence="1">Cell membrane</location>
        <topology evidence="1">Multi-pass membrane protein</topology>
    </subcellularLocation>
</comment>
<proteinExistence type="inferred from homology"/>
<feature type="domain" description="ABC3 transporter permease C-terminal" evidence="8">
    <location>
        <begin position="276"/>
        <end position="389"/>
    </location>
</feature>
<evidence type="ECO:0008006" key="12">
    <source>
        <dbReference type="Google" id="ProtNLM"/>
    </source>
</evidence>
<dbReference type="RefSeq" id="WP_106889918.1">
    <property type="nucleotide sequence ID" value="NZ_CP027860.1"/>
</dbReference>
<feature type="domain" description="MacB-like periplasmic core" evidence="9">
    <location>
        <begin position="523"/>
        <end position="601"/>
    </location>
</feature>
<evidence type="ECO:0000256" key="5">
    <source>
        <dbReference type="ARBA" id="ARBA00023136"/>
    </source>
</evidence>
<keyword evidence="11" id="KW-1185">Reference proteome</keyword>
<reference evidence="10 11" key="1">
    <citation type="submission" date="2018-03" db="EMBL/GenBank/DDBJ databases">
        <title>Ahniella affigens gen. nov., sp. nov., a gammaproteobacterium isolated from sandy soil near a stream.</title>
        <authorList>
            <person name="Ko Y."/>
            <person name="Kim J.-H."/>
        </authorList>
    </citation>
    <scope>NUCLEOTIDE SEQUENCE [LARGE SCALE GENOMIC DNA]</scope>
    <source>
        <strain evidence="10 11">D13</strain>
    </source>
</reference>
<reference evidence="10 11" key="2">
    <citation type="submission" date="2018-03" db="EMBL/GenBank/DDBJ databases">
        <authorList>
            <person name="Keele B.F."/>
        </authorList>
    </citation>
    <scope>NUCLEOTIDE SEQUENCE [LARGE SCALE GENOMIC DNA]</scope>
    <source>
        <strain evidence="10 11">D13</strain>
    </source>
</reference>
<organism evidence="10 11">
    <name type="scientific">Ahniella affigens</name>
    <dbReference type="NCBI Taxonomy" id="2021234"/>
    <lineage>
        <taxon>Bacteria</taxon>
        <taxon>Pseudomonadati</taxon>
        <taxon>Pseudomonadota</taxon>
        <taxon>Gammaproteobacteria</taxon>
        <taxon>Lysobacterales</taxon>
        <taxon>Rhodanobacteraceae</taxon>
        <taxon>Ahniella</taxon>
    </lineage>
</organism>
<evidence type="ECO:0000313" key="11">
    <source>
        <dbReference type="Proteomes" id="UP000241074"/>
    </source>
</evidence>
<dbReference type="Proteomes" id="UP000241074">
    <property type="component" value="Chromosome"/>
</dbReference>
<feature type="transmembrane region" description="Helical" evidence="7">
    <location>
        <begin position="690"/>
        <end position="716"/>
    </location>
</feature>
<evidence type="ECO:0000259" key="9">
    <source>
        <dbReference type="Pfam" id="PF12704"/>
    </source>
</evidence>
<keyword evidence="3 7" id="KW-0812">Transmembrane</keyword>
<gene>
    <name evidence="10" type="ORF">C7S18_01735</name>
</gene>
<feature type="transmembrane region" description="Helical" evidence="7">
    <location>
        <begin position="318"/>
        <end position="347"/>
    </location>
</feature>
<evidence type="ECO:0000313" key="10">
    <source>
        <dbReference type="EMBL" id="AVP95989.1"/>
    </source>
</evidence>